<proteinExistence type="predicted"/>
<accession>A0ACB9MXJ3</accession>
<reference evidence="1 2" key="1">
    <citation type="journal article" date="2022" name="DNA Res.">
        <title>Chromosomal-level genome assembly of the orchid tree Bauhinia variegata (Leguminosae; Cercidoideae) supports the allotetraploid origin hypothesis of Bauhinia.</title>
        <authorList>
            <person name="Zhong Y."/>
            <person name="Chen Y."/>
            <person name="Zheng D."/>
            <person name="Pang J."/>
            <person name="Liu Y."/>
            <person name="Luo S."/>
            <person name="Meng S."/>
            <person name="Qian L."/>
            <person name="Wei D."/>
            <person name="Dai S."/>
            <person name="Zhou R."/>
        </authorList>
    </citation>
    <scope>NUCLEOTIDE SEQUENCE [LARGE SCALE GENOMIC DNA]</scope>
    <source>
        <strain evidence="1">BV-YZ2020</strain>
    </source>
</reference>
<gene>
    <name evidence="1" type="ORF">L6164_021235</name>
</gene>
<keyword evidence="2" id="KW-1185">Reference proteome</keyword>
<sequence length="946" mass="107091">MEIFKQQSGDSTKRVVSRSCETPATKKRRKAAKVGSGSEANDASESEFTRNSVRNRKWKLRAGREKIAADGSGKIQKKSPKALSVGGGDSDSGVRNGGSGQGRGTKCSSGMGLSSKTKKGGSLMCHQCQRNDKSGVVFCSNCNRKRYCYKCLKKWYPRKTREEVNNRCPFCCGNCNCKACLREVPVLEHPEVDDDVKLQRLLYLLCKGLPVLRRIYKEQSSELEIEAKIRGNQLREIDITRTKLEKRERLYCDNCNTSIVGFYRSCLSDCCSYDLCLTCCQELREGSQPGGLLAETSHEQFVERVRSQGPTRNHIKTHGKKNEWESQPAPSAFDDIQADISSPFPEWRANIDGNIPCPPKERGGCGMALLELRRIFKANWVEKLIKNAEDLTRDHTLPDVDFLNCSKCQPNLFEGKINSDVRQAALRDDSHDNFLYTPNALDLSDDEIEHFQWHWMKGEPVVVRNVMEKTSGLSWEPMVMWRAFRETGSRVKFKEETRSVKAIDCLDWCEVEINIHQFFQGYLEGRMHEDGWPEMLKLKDWPSSTLFEERLPRHGAEFFSALPYKDYTDPKSGLLNFASKLPDESLKPDLGPKTYIAYGFSEELGRGDSVTKLHCDVSDAVNILTHTTKVSPWQQEKIGMRKHVDKVEHGINSISSSIQVDECNSSLAEDRSEKLETNGTGQFDEKSSFAENGLSVTSTSEVLFHAKTLEPEHDTSNEQHIMKVDLLESNVSDDPELLRESRQGLGIDSTKADNGSEVVDGGAVWDIFRRQDVSKINEYLRKHQKEFLHLLNHPITSVIHPIHDQTFFFNEHHKKQLKKEFNVEPWTFEQHLGEAVFIPAGCPHQVRNRQSCIKVALDFVSPENIGECLRLTEEFRLLPKNHRSKEDKLEVKKMTLYAVSSAIKEVEELMMAANNYGSTSSSSGEHASQPEAGPSRPSLKSTTVSH</sequence>
<evidence type="ECO:0000313" key="1">
    <source>
        <dbReference type="EMBL" id="KAI4328918.1"/>
    </source>
</evidence>
<dbReference type="EMBL" id="CM039433">
    <property type="protein sequence ID" value="KAI4328918.1"/>
    <property type="molecule type" value="Genomic_DNA"/>
</dbReference>
<name>A0ACB9MXJ3_BAUVA</name>
<protein>
    <submittedName>
        <fullName evidence="1">Uncharacterized protein</fullName>
    </submittedName>
</protein>
<organism evidence="1 2">
    <name type="scientific">Bauhinia variegata</name>
    <name type="common">Purple orchid tree</name>
    <name type="synonym">Phanera variegata</name>
    <dbReference type="NCBI Taxonomy" id="167791"/>
    <lineage>
        <taxon>Eukaryota</taxon>
        <taxon>Viridiplantae</taxon>
        <taxon>Streptophyta</taxon>
        <taxon>Embryophyta</taxon>
        <taxon>Tracheophyta</taxon>
        <taxon>Spermatophyta</taxon>
        <taxon>Magnoliopsida</taxon>
        <taxon>eudicotyledons</taxon>
        <taxon>Gunneridae</taxon>
        <taxon>Pentapetalae</taxon>
        <taxon>rosids</taxon>
        <taxon>fabids</taxon>
        <taxon>Fabales</taxon>
        <taxon>Fabaceae</taxon>
        <taxon>Cercidoideae</taxon>
        <taxon>Cercideae</taxon>
        <taxon>Bauhiniinae</taxon>
        <taxon>Bauhinia</taxon>
    </lineage>
</organism>
<comment type="caution">
    <text evidence="1">The sequence shown here is derived from an EMBL/GenBank/DDBJ whole genome shotgun (WGS) entry which is preliminary data.</text>
</comment>
<dbReference type="Proteomes" id="UP000828941">
    <property type="component" value="Chromosome 8"/>
</dbReference>
<evidence type="ECO:0000313" key="2">
    <source>
        <dbReference type="Proteomes" id="UP000828941"/>
    </source>
</evidence>